<dbReference type="EC" id="3.1.1.-" evidence="6"/>
<proteinExistence type="evidence at transcript level"/>
<keyword evidence="2" id="KW-0719">Serine esterase</keyword>
<keyword evidence="6" id="KW-0732">Signal</keyword>
<dbReference type="InterPro" id="IPR002018">
    <property type="entry name" value="CarbesteraseB"/>
</dbReference>
<dbReference type="PANTHER" id="PTHR11559">
    <property type="entry name" value="CARBOXYLESTERASE"/>
    <property type="match status" value="1"/>
</dbReference>
<dbReference type="InterPro" id="IPR050309">
    <property type="entry name" value="Type-B_Carboxylest/Lipase"/>
</dbReference>
<feature type="chain" id="PRO_5015375702" description="Carboxylic ester hydrolase" evidence="6">
    <location>
        <begin position="19"/>
        <end position="555"/>
    </location>
</feature>
<dbReference type="GO" id="GO:0052689">
    <property type="term" value="F:carboxylic ester hydrolase activity"/>
    <property type="evidence" value="ECO:0007669"/>
    <property type="project" value="UniProtKB-KW"/>
</dbReference>
<evidence type="ECO:0000256" key="4">
    <source>
        <dbReference type="ARBA" id="ARBA00023157"/>
    </source>
</evidence>
<protein>
    <recommendedName>
        <fullName evidence="6">Carboxylic ester hydrolase</fullName>
        <ecNumber evidence="6">3.1.1.-</ecNumber>
    </recommendedName>
</protein>
<evidence type="ECO:0000256" key="2">
    <source>
        <dbReference type="ARBA" id="ARBA00022487"/>
    </source>
</evidence>
<evidence type="ECO:0000313" key="8">
    <source>
        <dbReference type="EMBL" id="ARM65383.1"/>
    </source>
</evidence>
<evidence type="ECO:0000256" key="6">
    <source>
        <dbReference type="RuleBase" id="RU361235"/>
    </source>
</evidence>
<keyword evidence="3 6" id="KW-0378">Hydrolase</keyword>
<dbReference type="InterPro" id="IPR029058">
    <property type="entry name" value="AB_hydrolase_fold"/>
</dbReference>
<reference evidence="8" key="1">
    <citation type="submission" date="2016-04" db="EMBL/GenBank/DDBJ databases">
        <title>Molecular identification and expression profiling of carboxylesterase genes associated with odorant degradation in the tea geometrid, Ectropis obliqua Prout.</title>
        <authorList>
            <person name="Mao T.-F."/>
            <person name="Zhang Y.-X."/>
            <person name="Wu J.-J."/>
            <person name="Sun L."/>
        </authorList>
    </citation>
    <scope>NUCLEOTIDE SEQUENCE</scope>
</reference>
<feature type="domain" description="Carboxylesterase type B" evidence="7">
    <location>
        <begin position="25"/>
        <end position="531"/>
    </location>
</feature>
<evidence type="ECO:0000259" key="7">
    <source>
        <dbReference type="Pfam" id="PF00135"/>
    </source>
</evidence>
<dbReference type="EMBL" id="KX015854">
    <property type="protein sequence ID" value="ARM65383.1"/>
    <property type="molecule type" value="mRNA"/>
</dbReference>
<sequence>MWGFVCFCSFVIFCGAYAAEDAKESKVVYIAQGPVRGYKDPSSGVYFYQSIPYATAPTGVNKFKAPLPPPTWTEPLEAVSSHIACPQFMHVGPVKIEMNQQEDCLIASVYVPDTQERDLPVVVYVHGGAFQVGTGDMILPTALVAENNIIAVTFNYRVGTHGFLCLGTEDVPGNAGMKDQVAALKWVKQNIASFGGNPDEVTIAGYSAGSAAVDLLMLSKSAEGLFNKVIPESGASIGVWTIQTDPLENAKNFAKNLNFTDVDDIDALENFYKTASFDVLNVPFFDKIDSTFGPSPCVERSTSEEPFLDKSPVDILKSGDYRKVPLLYGFASMEGLIRIDFFETWKDKMNEKFSDFLPPDLAFESTEQREEVARLVKSFYFEDKPVGADTVLAYVDFFSDVMFAYPMLRTVKYHVEAGHDQIYLYDYDYVDENTPDIPHAGIKGAFHCAQSAAIFNVPSFDGKTKTTDEFLKMSATLRSIWGNFIKTGAPVPVGSGLPAWPAARAGRAPHMSLGRELALRGPLLEPRARFWDAVYTAHYRDPAPPPEPRTRRSEL</sequence>
<accession>A0A2U3T8K2</accession>
<organism evidence="8">
    <name type="scientific">Ectropis obliqua</name>
    <name type="common">Tea geometrid moth</name>
    <dbReference type="NCBI Taxonomy" id="248899"/>
    <lineage>
        <taxon>Eukaryota</taxon>
        <taxon>Metazoa</taxon>
        <taxon>Ecdysozoa</taxon>
        <taxon>Arthropoda</taxon>
        <taxon>Hexapoda</taxon>
        <taxon>Insecta</taxon>
        <taxon>Pterygota</taxon>
        <taxon>Neoptera</taxon>
        <taxon>Endopterygota</taxon>
        <taxon>Lepidoptera</taxon>
        <taxon>Glossata</taxon>
        <taxon>Ditrysia</taxon>
        <taxon>Geometroidea</taxon>
        <taxon>Geometridae</taxon>
        <taxon>Ennominae</taxon>
        <taxon>Ectropis</taxon>
    </lineage>
</organism>
<feature type="signal peptide" evidence="6">
    <location>
        <begin position="1"/>
        <end position="18"/>
    </location>
</feature>
<dbReference type="SUPFAM" id="SSF53474">
    <property type="entry name" value="alpha/beta-Hydrolases"/>
    <property type="match status" value="1"/>
</dbReference>
<keyword evidence="4" id="KW-1015">Disulfide bond</keyword>
<evidence type="ECO:0000256" key="5">
    <source>
        <dbReference type="ARBA" id="ARBA00023180"/>
    </source>
</evidence>
<evidence type="ECO:0000256" key="1">
    <source>
        <dbReference type="ARBA" id="ARBA00005964"/>
    </source>
</evidence>
<name>A0A2U3T8K2_ECTOB</name>
<dbReference type="AlphaFoldDB" id="A0A2U3T8K2"/>
<dbReference type="Pfam" id="PF00135">
    <property type="entry name" value="COesterase"/>
    <property type="match status" value="1"/>
</dbReference>
<dbReference type="PROSITE" id="PS00122">
    <property type="entry name" value="CARBOXYLESTERASE_B_1"/>
    <property type="match status" value="1"/>
</dbReference>
<keyword evidence="5" id="KW-0325">Glycoprotein</keyword>
<dbReference type="InterPro" id="IPR019826">
    <property type="entry name" value="Carboxylesterase_B_AS"/>
</dbReference>
<evidence type="ECO:0000256" key="3">
    <source>
        <dbReference type="ARBA" id="ARBA00022801"/>
    </source>
</evidence>
<comment type="similarity">
    <text evidence="1 6">Belongs to the type-B carboxylesterase/lipase family.</text>
</comment>
<dbReference type="Gene3D" id="3.40.50.1820">
    <property type="entry name" value="alpha/beta hydrolase"/>
    <property type="match status" value="1"/>
</dbReference>